<dbReference type="EMBL" id="JACAZH010000013">
    <property type="protein sequence ID" value="KAF7351317.1"/>
    <property type="molecule type" value="Genomic_DNA"/>
</dbReference>
<evidence type="ECO:0000313" key="1">
    <source>
        <dbReference type="EMBL" id="KAF7351317.1"/>
    </source>
</evidence>
<evidence type="ECO:0000313" key="2">
    <source>
        <dbReference type="Proteomes" id="UP000623467"/>
    </source>
</evidence>
<dbReference type="Proteomes" id="UP000623467">
    <property type="component" value="Unassembled WGS sequence"/>
</dbReference>
<gene>
    <name evidence="1" type="ORF">MSAN_01563200</name>
</gene>
<protein>
    <submittedName>
        <fullName evidence="1">Uncharacterized protein</fullName>
    </submittedName>
</protein>
<organism evidence="1 2">
    <name type="scientific">Mycena sanguinolenta</name>
    <dbReference type="NCBI Taxonomy" id="230812"/>
    <lineage>
        <taxon>Eukaryota</taxon>
        <taxon>Fungi</taxon>
        <taxon>Dikarya</taxon>
        <taxon>Basidiomycota</taxon>
        <taxon>Agaricomycotina</taxon>
        <taxon>Agaricomycetes</taxon>
        <taxon>Agaricomycetidae</taxon>
        <taxon>Agaricales</taxon>
        <taxon>Marasmiineae</taxon>
        <taxon>Mycenaceae</taxon>
        <taxon>Mycena</taxon>
    </lineage>
</organism>
<accession>A0A8H6Y285</accession>
<name>A0A8H6Y285_9AGAR</name>
<comment type="caution">
    <text evidence="1">The sequence shown here is derived from an EMBL/GenBank/DDBJ whole genome shotgun (WGS) entry which is preliminary data.</text>
</comment>
<keyword evidence="2" id="KW-1185">Reference proteome</keyword>
<sequence length="62" mass="7574">MATFPALEALKRYFRDSPTFRIDIPFTAVPRRHQCWTLLTSVFGWTWRSNHPLIYTPYTRWR</sequence>
<reference evidence="1" key="1">
    <citation type="submission" date="2020-05" db="EMBL/GenBank/DDBJ databases">
        <title>Mycena genomes resolve the evolution of fungal bioluminescence.</title>
        <authorList>
            <person name="Tsai I.J."/>
        </authorList>
    </citation>
    <scope>NUCLEOTIDE SEQUENCE</scope>
    <source>
        <strain evidence="1">160909Yilan</strain>
    </source>
</reference>
<proteinExistence type="predicted"/>
<dbReference type="AlphaFoldDB" id="A0A8H6Y285"/>